<dbReference type="KEGG" id="aalt:CC77DRAFT_1079369"/>
<protein>
    <recommendedName>
        <fullName evidence="3">DDE-1 domain-containing protein</fullName>
    </recommendedName>
</protein>
<evidence type="ECO:0008006" key="3">
    <source>
        <dbReference type="Google" id="ProtNLM"/>
    </source>
</evidence>
<name>A0A177D9C0_ALTAL</name>
<evidence type="ECO:0000313" key="2">
    <source>
        <dbReference type="Proteomes" id="UP000077248"/>
    </source>
</evidence>
<keyword evidence="2" id="KW-1185">Reference proteome</keyword>
<evidence type="ECO:0000313" key="1">
    <source>
        <dbReference type="EMBL" id="OAG15851.1"/>
    </source>
</evidence>
<reference evidence="1 2" key="1">
    <citation type="submission" date="2016-05" db="EMBL/GenBank/DDBJ databases">
        <title>Comparative analysis of secretome profiles of manganese(II)-oxidizing ascomycete fungi.</title>
        <authorList>
            <consortium name="DOE Joint Genome Institute"/>
            <person name="Zeiner C.A."/>
            <person name="Purvine S.O."/>
            <person name="Zink E.M."/>
            <person name="Wu S."/>
            <person name="Pasa-Tolic L."/>
            <person name="Chaput D.L."/>
            <person name="Haridas S."/>
            <person name="Grigoriev I.V."/>
            <person name="Santelli C.M."/>
            <person name="Hansel C.M."/>
        </authorList>
    </citation>
    <scope>NUCLEOTIDE SEQUENCE [LARGE SCALE GENOMIC DNA]</scope>
    <source>
        <strain evidence="1 2">SRC1lrK2f</strain>
    </source>
</reference>
<dbReference type="Proteomes" id="UP000077248">
    <property type="component" value="Unassembled WGS sequence"/>
</dbReference>
<dbReference type="RefSeq" id="XP_018381272.1">
    <property type="nucleotide sequence ID" value="XM_018529297.1"/>
</dbReference>
<dbReference type="GeneID" id="29114891"/>
<proteinExistence type="predicted"/>
<organism evidence="1 2">
    <name type="scientific">Alternaria alternata</name>
    <name type="common">Alternaria rot fungus</name>
    <name type="synonym">Torula alternata</name>
    <dbReference type="NCBI Taxonomy" id="5599"/>
    <lineage>
        <taxon>Eukaryota</taxon>
        <taxon>Fungi</taxon>
        <taxon>Dikarya</taxon>
        <taxon>Ascomycota</taxon>
        <taxon>Pezizomycotina</taxon>
        <taxon>Dothideomycetes</taxon>
        <taxon>Pleosporomycetidae</taxon>
        <taxon>Pleosporales</taxon>
        <taxon>Pleosporineae</taxon>
        <taxon>Pleosporaceae</taxon>
        <taxon>Alternaria</taxon>
        <taxon>Alternaria sect. Alternaria</taxon>
        <taxon>Alternaria alternata complex</taxon>
    </lineage>
</organism>
<dbReference type="EMBL" id="KV441492">
    <property type="protein sequence ID" value="OAG15851.1"/>
    <property type="molecule type" value="Genomic_DNA"/>
</dbReference>
<dbReference type="AlphaFoldDB" id="A0A177D9C0"/>
<gene>
    <name evidence="1" type="ORF">CC77DRAFT_1079369</name>
</gene>
<dbReference type="OMA" id="WKHTIGA"/>
<sequence length="106" mass="12095">MAKERTKANSGAKYSLYFKLLHKKIEKYNIQPIYIFNIDEKGFQLSQVSNTKRIFSRRLYEQKEARQALKDGSTKWITVIACICSDGTALSPTLIFQGANRAVQSS</sequence>
<accession>A0A177D9C0</accession>
<dbReference type="VEuPathDB" id="FungiDB:CC77DRAFT_1079369"/>